<dbReference type="PANTHER" id="PTHR32182">
    <property type="entry name" value="DNA REPLICATION AND REPAIR PROTEIN RECF"/>
    <property type="match status" value="1"/>
</dbReference>
<dbReference type="STRING" id="272626.gene:17564803"/>
<dbReference type="eggNOG" id="COG0613">
    <property type="taxonomic scope" value="Bacteria"/>
</dbReference>
<dbReference type="InterPro" id="IPR003959">
    <property type="entry name" value="ATPase_AAA_core"/>
</dbReference>
<dbReference type="Pfam" id="PF13304">
    <property type="entry name" value="AAA_21"/>
    <property type="match status" value="1"/>
</dbReference>
<dbReference type="InterPro" id="IPR027417">
    <property type="entry name" value="P-loop_NTPase"/>
</dbReference>
<dbReference type="PIR" id="AE1492">
    <property type="entry name" value="AE1492"/>
</dbReference>
<reference evidence="2 3" key="1">
    <citation type="journal article" date="2001" name="Science">
        <title>Comparative genomics of Listeria species.</title>
        <authorList>
            <person name="Glaser P."/>
            <person name="Frangeul L."/>
            <person name="Buchrieser C."/>
            <person name="Rusniok C."/>
            <person name="Amend A."/>
            <person name="Baquero F."/>
            <person name="Berche P."/>
            <person name="Bloecker H."/>
            <person name="Brandt P."/>
            <person name="Chakraborty T."/>
            <person name="Charbit A."/>
            <person name="Chetouani F."/>
            <person name="Couve E."/>
            <person name="de Daruvar A."/>
            <person name="Dehoux P."/>
            <person name="Domann E."/>
            <person name="Dominguez-Bernal G."/>
            <person name="Duchaud E."/>
            <person name="Durant L."/>
            <person name="Dussurget O."/>
            <person name="Entian K.-D."/>
            <person name="Fsihi H."/>
            <person name="Garcia-del Portillo F."/>
            <person name="Garrido P."/>
            <person name="Gautier L."/>
            <person name="Goebel W."/>
            <person name="Gomez-Lopez N."/>
            <person name="Hain T."/>
            <person name="Hauf J."/>
            <person name="Jackson D."/>
            <person name="Jones L.-M."/>
            <person name="Kaerst U."/>
            <person name="Kreft J."/>
            <person name="Kuhn M."/>
            <person name="Kunst F."/>
            <person name="Kurapkat G."/>
            <person name="Madueno E."/>
            <person name="Maitournam A."/>
            <person name="Mata Vicente J."/>
            <person name="Ng E."/>
            <person name="Nedjari H."/>
            <person name="Nordsiek G."/>
            <person name="Novella S."/>
            <person name="de Pablos B."/>
            <person name="Perez-Diaz J.-C."/>
            <person name="Purcell R."/>
            <person name="Remmel B."/>
            <person name="Rose M."/>
            <person name="Schlueter T."/>
            <person name="Simoes N."/>
            <person name="Tierrez A."/>
            <person name="Vazquez-Boland J.-A."/>
            <person name="Voss H."/>
            <person name="Wehland J."/>
            <person name="Cossart P."/>
        </authorList>
    </citation>
    <scope>NUCLEOTIDE SEQUENCE [LARGE SCALE GENOMIC DNA]</scope>
    <source>
        <strain evidence="3">ATCC BAA-680 / CLIP 11262</strain>
    </source>
</reference>
<dbReference type="SUPFAM" id="SSF52540">
    <property type="entry name" value="P-loop containing nucleoside triphosphate hydrolases"/>
    <property type="match status" value="1"/>
</dbReference>
<evidence type="ECO:0000313" key="2">
    <source>
        <dbReference type="EMBL" id="CAC95709.1"/>
    </source>
</evidence>
<dbReference type="SUPFAM" id="SSF89550">
    <property type="entry name" value="PHP domain-like"/>
    <property type="match status" value="1"/>
</dbReference>
<dbReference type="EMBL" id="AL596165">
    <property type="protein sequence ID" value="CAC95709.1"/>
    <property type="molecule type" value="Genomic_DNA"/>
</dbReference>
<dbReference type="HOGENOM" id="CLU_018091_0_0_9"/>
<evidence type="ECO:0000259" key="1">
    <source>
        <dbReference type="Pfam" id="PF13304"/>
    </source>
</evidence>
<evidence type="ECO:0000313" key="3">
    <source>
        <dbReference type="Proteomes" id="UP000002513"/>
    </source>
</evidence>
<dbReference type="PANTHER" id="PTHR32182:SF22">
    <property type="entry name" value="ATP-DEPENDENT ENDONUCLEASE, OLD FAMILY-RELATED"/>
    <property type="match status" value="1"/>
</dbReference>
<dbReference type="GO" id="GO:0006302">
    <property type="term" value="P:double-strand break repair"/>
    <property type="evidence" value="ECO:0007669"/>
    <property type="project" value="TreeGrafter"/>
</dbReference>
<dbReference type="GO" id="GO:0005524">
    <property type="term" value="F:ATP binding"/>
    <property type="evidence" value="ECO:0007669"/>
    <property type="project" value="InterPro"/>
</dbReference>
<sequence>MHTRISNMIEAIDRESKKKGSEGAVFNKTVFHIHTPASHDFGLFAKNDTDKITNEQLFNKLLDDGFPLKKNIHSIEGLNEVNSNNVFDNGIELALFCLQANKLSVNNVKMALITDHNTLSGVSKMVEACKINKRFLNNKCPQILAGIEISCSDKHHVVVILNNKDMDMMQKAEDWLTNYIISDDGTYLPSLLVIEAFVEIGAIAYIAHFNTSDLFKKPKFLSGLYIDKLFSTKKMEIIGLSNMDSKLAIEEKLSNYTKRKFHFILDEDSHTLEELCTKPFWIKAQSLDFNAIKYALNDFDNSISFCERQMPSIYIKSLYIEGKTFIKPSNKKNKGVVFTFSPRMNSFIGGRGSGKSTVLNTIEFLITQYIESEHIFDSVLPQGDLCLCCVFEGETYYITSLNAEDEDNQRFRNNYFYKESRLEYKKVSETQKRNEVFGRIEVWKKCRDNGYYEKITRKKAILDKMFTRKFSVNNLVSSAQDSDNINQFIINMIELDRILKKKIKLSTIDTKKWFEIKKAFQSIELKLNSHRDKYLSTINEYNKRNNNSVRLIYQQVAVENFVYAWENTMYLNKLNATKDFHNYNISLGEVVNYLRDLSKKINPFNVIIKFHEWKFDELDQISNITDFLMSRNKTLDNNLIDVNIPANKIKLFKELRKRINQSFSYMIDELERFYSHVDRWSLEFNINNRTGHDNRNPDFRTITELSLGQKVVAMLNFILSFSEFEGDDSPLIIDQPEDNLDNQYIYNNLVGLFKNLKQNRQVIIASHNSTIVVNSSTELVYVMDSDANNGWIQTSGFCKEKVVLNKIINTLEGGQIAFSNKSELYSSVTNKK</sequence>
<dbReference type="Proteomes" id="UP000002513">
    <property type="component" value="Chromosome"/>
</dbReference>
<dbReference type="Gene3D" id="3.20.20.140">
    <property type="entry name" value="Metal-dependent hydrolases"/>
    <property type="match status" value="1"/>
</dbReference>
<dbReference type="GO" id="GO:0000731">
    <property type="term" value="P:DNA synthesis involved in DNA repair"/>
    <property type="evidence" value="ECO:0007669"/>
    <property type="project" value="TreeGrafter"/>
</dbReference>
<dbReference type="eggNOG" id="COG1196">
    <property type="taxonomic scope" value="Bacteria"/>
</dbReference>
<dbReference type="AlphaFoldDB" id="Q92EI2"/>
<dbReference type="InterPro" id="IPR054798">
    <property type="entry name" value="Spaf_1101-like"/>
</dbReference>
<dbReference type="KEGG" id="lin:lin0477"/>
<accession>Q92EI2</accession>
<dbReference type="NCBIfam" id="NF045781">
    <property type="entry name" value="Spaf1101_AAA_ATP"/>
    <property type="match status" value="1"/>
</dbReference>
<dbReference type="GO" id="GO:0016887">
    <property type="term" value="F:ATP hydrolysis activity"/>
    <property type="evidence" value="ECO:0007669"/>
    <property type="project" value="InterPro"/>
</dbReference>
<organism evidence="2 3">
    <name type="scientific">Listeria innocua serovar 6a (strain ATCC BAA-680 / CLIP 11262)</name>
    <dbReference type="NCBI Taxonomy" id="272626"/>
    <lineage>
        <taxon>Bacteria</taxon>
        <taxon>Bacillati</taxon>
        <taxon>Bacillota</taxon>
        <taxon>Bacilli</taxon>
        <taxon>Bacillales</taxon>
        <taxon>Listeriaceae</taxon>
        <taxon>Listeria</taxon>
    </lineage>
</organism>
<dbReference type="InterPro" id="IPR016195">
    <property type="entry name" value="Pol/histidinol_Pase-like"/>
</dbReference>
<name>Q92EI2_LISIN</name>
<feature type="domain" description="ATPase AAA-type core" evidence="1">
    <location>
        <begin position="621"/>
        <end position="771"/>
    </location>
</feature>
<proteinExistence type="predicted"/>
<dbReference type="Gene3D" id="3.40.50.300">
    <property type="entry name" value="P-loop containing nucleotide triphosphate hydrolases"/>
    <property type="match status" value="2"/>
</dbReference>
<protein>
    <submittedName>
        <fullName evidence="2">Lin0477 protein</fullName>
    </submittedName>
</protein>
<gene>
    <name evidence="2" type="ordered locus">lin0477</name>
</gene>